<evidence type="ECO:0000256" key="15">
    <source>
        <dbReference type="ARBA" id="ARBA00023286"/>
    </source>
</evidence>
<sequence length="1450" mass="166050">MMNPHRNKFVRFNGNDEFSTKTTRPSVTSVMKTVRRSFEKGSAKIRTFKQPLSFHSKKNKENKKKILRVMNPNDSYLQNWNKIFLLLSIVALAFDPLFFYIPVVNSERFCLNLDSKLEAIACVFRTFIDAFYVVHMLFQFHTGFIAPSSRGFGRGELNENPKEIAMRYLGSYFLIDLLSILPIPQVVVLAIVPRMRRPASLVAKELLKWVIFCQYVPRIARIYPLFKEVTRTSGLVTETAWAGAALNLFLYMLASHVFGSFWYLISIERKDRCWREACAKIVNCRHEKLYCSPTGEDNRQFLNGSCPLIDPEEISNSTVFNFGIFADALQSGVVESRDFPKKFFYCFWWGLRNLSALGQNLKTSAFEGEIIFAIVICVSGLVLFALLIGNMQKYLQSTTVRVEEMRVKRRDAEQWMSHRMLPDDLRKRIRKYEQYKWQETKGVEEEALLSSLPKDLRKDIKRHLCLNLLKKVPWFQAMDDRLLDALCARLKTVLYTENSYIVREGEPVEDMLFIMRGNLISTTTYGGKTGFFNSVPLVAGDFCGDLLTWALDPLSSNFPISSRTVQALTEVEGFVLSADDLKFVATQYRRLHSKQLRHMFRFYSVQWQTWAACFIQAAWKRHCRRKLSKALREEESKLHNTLQNDDSGGNKLNLGAAIYASRFASHALRNLRANAAARNSRFPQMLSLLPQKPADPEVFSGANAKEEFLKEVNRVEEFLKDPCVSSKVFNGGIVQVRVPKVVPPSQAASILGVGDGAIGSGELIQNVLANQQVILRKRKSDVEAELECNREQETGLGIKGAFSSRRPKWTSFSCTTMNYQRSNKFVRLNHTRNLASSVDEKFKSVRGRLKKFYRKMKTLENWRKTVLLACVVALAIDPLFLFIPLIDSHRFCFTFDKRLATVVCVIRTFIDTFYVIHIIFYLITEIIAPRPQTSLRGEIVMHSKEANTLKTRLLFHFMVDIFSVLPIPQVVVLTLIPRSASLVSEEILKWIILTQYLPRIIRMYPLYKEVTRASGTVAESKWIGAALNFFLYMLHSYVFGAFWYVSAVERKSKCWRQACARTSGCNLTNLLCGVGDNSRFLNTSCPLIDPDKITNSTDFDFGLYIDALKSGVLEVKPRDFPRKFVYCFWWGLRNISALGQNLETSNSAGEIVFAIIICVCGLLLFAVLIGNVQKYLQSSTTRIALGDSKITNGKKLKGTEEEALLRSLPKDLRLETKRYLYLDMLKRVPWLAIMDDGWLLEAVCDRVKSVFYSANSYIVREGHPVEEMLIVTRGKLKSSTTGSHEIGGRGYNCCFLEAGDICGELLFNGSRLPTSTRTVMTETEVEGFILLPDDIKFITSHLNVFQRQKLQRTFRFYSEQWQSWAAFFIQRAWREHCKRKLSKILRAKRDNENIPQGKQLNLASTLYVSRFVSKALQNRQKDIADCSTSLDMSPPVPHKPADLEFAKDEA</sequence>
<feature type="transmembrane region" description="Helical" evidence="18">
    <location>
        <begin position="370"/>
        <end position="389"/>
    </location>
</feature>
<feature type="domain" description="Cyclic nucleotide-binding" evidence="19">
    <location>
        <begin position="474"/>
        <end position="546"/>
    </location>
</feature>
<feature type="transmembrane region" description="Helical" evidence="18">
    <location>
        <begin position="1022"/>
        <end position="1045"/>
    </location>
</feature>
<evidence type="ECO:0000256" key="18">
    <source>
        <dbReference type="SAM" id="Phobius"/>
    </source>
</evidence>
<dbReference type="FunFam" id="2.60.120.10:FF:000024">
    <property type="entry name" value="Cyclic nucleotide-gated ion channel 1"/>
    <property type="match status" value="1"/>
</dbReference>
<feature type="transmembrane region" description="Helical" evidence="18">
    <location>
        <begin position="168"/>
        <end position="192"/>
    </location>
</feature>
<keyword evidence="5" id="KW-0140">cGMP</keyword>
<dbReference type="Proteomes" id="UP000682877">
    <property type="component" value="Chromosome 4"/>
</dbReference>
<keyword evidence="4" id="KW-1003">Cell membrane</keyword>
<evidence type="ECO:0000256" key="9">
    <source>
        <dbReference type="ARBA" id="ARBA00022860"/>
    </source>
</evidence>
<feature type="transmembrane region" description="Helical" evidence="18">
    <location>
        <begin position="865"/>
        <end position="886"/>
    </location>
</feature>
<keyword evidence="6" id="KW-0116">cAMP-binding</keyword>
<reference evidence="20" key="1">
    <citation type="submission" date="2021-01" db="EMBL/GenBank/DDBJ databases">
        <authorList>
            <person name="Bezrukov I."/>
        </authorList>
    </citation>
    <scope>NUCLEOTIDE SEQUENCE</scope>
</reference>
<keyword evidence="7 18" id="KW-0812">Transmembrane</keyword>
<evidence type="ECO:0000313" key="20">
    <source>
        <dbReference type="EMBL" id="CAE6053713.1"/>
    </source>
</evidence>
<dbReference type="PANTHER" id="PTHR45651">
    <property type="entry name" value="CYCLIC NUCLEOTIDE-GATED ION CHANNEL 15-RELATED-RELATED"/>
    <property type="match status" value="1"/>
</dbReference>
<feature type="transmembrane region" description="Helical" evidence="18">
    <location>
        <begin position="240"/>
        <end position="265"/>
    </location>
</feature>
<evidence type="ECO:0000256" key="4">
    <source>
        <dbReference type="ARBA" id="ARBA00022475"/>
    </source>
</evidence>
<gene>
    <name evidence="20" type="ORF">AARE701A_LOCUS11593</name>
</gene>
<evidence type="ECO:0000256" key="6">
    <source>
        <dbReference type="ARBA" id="ARBA00022566"/>
    </source>
</evidence>
<protein>
    <recommendedName>
        <fullName evidence="19">Cyclic nucleotide-binding domain-containing protein</fullName>
    </recommendedName>
</protein>
<feature type="transmembrane region" description="Helical" evidence="18">
    <location>
        <begin position="953"/>
        <end position="976"/>
    </location>
</feature>
<accession>A0A8S2A6X3</accession>
<dbReference type="InterPro" id="IPR014710">
    <property type="entry name" value="RmlC-like_jellyroll"/>
</dbReference>
<evidence type="ECO:0000256" key="10">
    <source>
        <dbReference type="ARBA" id="ARBA00022989"/>
    </source>
</evidence>
<dbReference type="SUPFAM" id="SSF51206">
    <property type="entry name" value="cAMP-binding domain-like"/>
    <property type="match status" value="2"/>
</dbReference>
<evidence type="ECO:0000256" key="11">
    <source>
        <dbReference type="ARBA" id="ARBA00022992"/>
    </source>
</evidence>
<evidence type="ECO:0000256" key="14">
    <source>
        <dbReference type="ARBA" id="ARBA00023149"/>
    </source>
</evidence>
<keyword evidence="13 18" id="KW-0472">Membrane</keyword>
<feature type="domain" description="Cyclic nucleotide-binding" evidence="19">
    <location>
        <begin position="1240"/>
        <end position="1305"/>
    </location>
</feature>
<evidence type="ECO:0000313" key="21">
    <source>
        <dbReference type="Proteomes" id="UP000682877"/>
    </source>
</evidence>
<keyword evidence="15" id="KW-1071">Ligand-gated ion channel</keyword>
<name>A0A8S2A6X3_ARAAE</name>
<feature type="transmembrane region" description="Helical" evidence="18">
    <location>
        <begin position="1151"/>
        <end position="1172"/>
    </location>
</feature>
<comment type="subcellular location">
    <subcellularLocation>
        <location evidence="1">Cell membrane</location>
        <topology evidence="1">Multi-pass membrane protein</topology>
    </subcellularLocation>
</comment>
<dbReference type="InterPro" id="IPR005821">
    <property type="entry name" value="Ion_trans_dom"/>
</dbReference>
<feature type="compositionally biased region" description="Basic and acidic residues" evidence="17">
    <location>
        <begin position="1439"/>
        <end position="1450"/>
    </location>
</feature>
<keyword evidence="21" id="KW-1185">Reference proteome</keyword>
<evidence type="ECO:0000259" key="19">
    <source>
        <dbReference type="PROSITE" id="PS50042"/>
    </source>
</evidence>
<dbReference type="InterPro" id="IPR018490">
    <property type="entry name" value="cNMP-bd_dom_sf"/>
</dbReference>
<feature type="transmembrane region" description="Helical" evidence="18">
    <location>
        <begin position="898"/>
        <end position="923"/>
    </location>
</feature>
<evidence type="ECO:0000256" key="5">
    <source>
        <dbReference type="ARBA" id="ARBA00022535"/>
    </source>
</evidence>
<dbReference type="SUPFAM" id="SSF81324">
    <property type="entry name" value="Voltage-gated potassium channels"/>
    <property type="match status" value="2"/>
</dbReference>
<keyword evidence="14" id="KW-0114">cAMP</keyword>
<evidence type="ECO:0000256" key="8">
    <source>
        <dbReference type="ARBA" id="ARBA00022741"/>
    </source>
</evidence>
<evidence type="ECO:0000256" key="1">
    <source>
        <dbReference type="ARBA" id="ARBA00004651"/>
    </source>
</evidence>
<keyword evidence="3" id="KW-0813">Transport</keyword>
<dbReference type="CDD" id="cd00038">
    <property type="entry name" value="CAP_ED"/>
    <property type="match status" value="2"/>
</dbReference>
<keyword evidence="10 18" id="KW-1133">Transmembrane helix</keyword>
<keyword evidence="8" id="KW-0547">Nucleotide-binding</keyword>
<dbReference type="FunFam" id="1.10.287.630:FF:000003">
    <property type="entry name" value="Cyclic nucleotide-gated ion channel 1"/>
    <property type="match status" value="1"/>
</dbReference>
<dbReference type="InterPro" id="IPR000595">
    <property type="entry name" value="cNMP-bd_dom"/>
</dbReference>
<dbReference type="PROSITE" id="PS50042">
    <property type="entry name" value="CNMP_BINDING_3"/>
    <property type="match status" value="2"/>
</dbReference>
<dbReference type="GO" id="GO:0005216">
    <property type="term" value="F:monoatomic ion channel activity"/>
    <property type="evidence" value="ECO:0007669"/>
    <property type="project" value="InterPro"/>
</dbReference>
<dbReference type="PANTHER" id="PTHR45651:SF35">
    <property type="entry name" value="CYCLIC NUCLEOTIDE-GATED ION CHANNEL 3-RELATED"/>
    <property type="match status" value="1"/>
</dbReference>
<keyword evidence="9" id="KW-0112">Calmodulin-binding</keyword>
<evidence type="ECO:0000256" key="13">
    <source>
        <dbReference type="ARBA" id="ARBA00023136"/>
    </source>
</evidence>
<dbReference type="EMBL" id="LR999454">
    <property type="protein sequence ID" value="CAE6053713.1"/>
    <property type="molecule type" value="Genomic_DNA"/>
</dbReference>
<dbReference type="Gene3D" id="1.10.287.630">
    <property type="entry name" value="Helix hairpin bin"/>
    <property type="match status" value="1"/>
</dbReference>
<keyword evidence="12" id="KW-0406">Ion transport</keyword>
<keyword evidence="16" id="KW-0407">Ion channel</keyword>
<evidence type="ECO:0000256" key="2">
    <source>
        <dbReference type="ARBA" id="ARBA00010486"/>
    </source>
</evidence>
<feature type="region of interest" description="Disordered" evidence="17">
    <location>
        <begin position="1427"/>
        <end position="1450"/>
    </location>
</feature>
<dbReference type="GO" id="GO:0005886">
    <property type="term" value="C:plasma membrane"/>
    <property type="evidence" value="ECO:0007669"/>
    <property type="project" value="UniProtKB-SubCell"/>
</dbReference>
<evidence type="ECO:0000256" key="7">
    <source>
        <dbReference type="ARBA" id="ARBA00022692"/>
    </source>
</evidence>
<evidence type="ECO:0000256" key="3">
    <source>
        <dbReference type="ARBA" id="ARBA00022448"/>
    </source>
</evidence>
<dbReference type="Pfam" id="PF00520">
    <property type="entry name" value="Ion_trans"/>
    <property type="match status" value="2"/>
</dbReference>
<dbReference type="GO" id="GO:0005516">
    <property type="term" value="F:calmodulin binding"/>
    <property type="evidence" value="ECO:0007669"/>
    <property type="project" value="UniProtKB-KW"/>
</dbReference>
<dbReference type="GO" id="GO:0030552">
    <property type="term" value="F:cAMP binding"/>
    <property type="evidence" value="ECO:0007669"/>
    <property type="project" value="UniProtKB-KW"/>
</dbReference>
<proteinExistence type="inferred from homology"/>
<dbReference type="GO" id="GO:0030553">
    <property type="term" value="F:cGMP binding"/>
    <property type="evidence" value="ECO:0007669"/>
    <property type="project" value="UniProtKB-KW"/>
</dbReference>
<feature type="transmembrane region" description="Helical" evidence="18">
    <location>
        <begin position="83"/>
        <end position="103"/>
    </location>
</feature>
<dbReference type="Gene3D" id="1.10.287.70">
    <property type="match status" value="2"/>
</dbReference>
<dbReference type="Gene3D" id="2.60.120.10">
    <property type="entry name" value="Jelly Rolls"/>
    <property type="match status" value="2"/>
</dbReference>
<evidence type="ECO:0000256" key="12">
    <source>
        <dbReference type="ARBA" id="ARBA00023065"/>
    </source>
</evidence>
<keyword evidence="11" id="KW-0142">cGMP-binding</keyword>
<dbReference type="SMART" id="SM00100">
    <property type="entry name" value="cNMP"/>
    <property type="match status" value="2"/>
</dbReference>
<evidence type="ECO:0000256" key="16">
    <source>
        <dbReference type="ARBA" id="ARBA00023303"/>
    </source>
</evidence>
<comment type="similarity">
    <text evidence="2">Belongs to the cyclic nucleotide-gated cation channel (TC 1.A.1.5) family.</text>
</comment>
<evidence type="ECO:0000256" key="17">
    <source>
        <dbReference type="SAM" id="MobiDB-lite"/>
    </source>
</evidence>
<organism evidence="20 21">
    <name type="scientific">Arabidopsis arenosa</name>
    <name type="common">Sand rock-cress</name>
    <name type="synonym">Cardaminopsis arenosa</name>
    <dbReference type="NCBI Taxonomy" id="38785"/>
    <lineage>
        <taxon>Eukaryota</taxon>
        <taxon>Viridiplantae</taxon>
        <taxon>Streptophyta</taxon>
        <taxon>Embryophyta</taxon>
        <taxon>Tracheophyta</taxon>
        <taxon>Spermatophyta</taxon>
        <taxon>Magnoliopsida</taxon>
        <taxon>eudicotyledons</taxon>
        <taxon>Gunneridae</taxon>
        <taxon>Pentapetalae</taxon>
        <taxon>rosids</taxon>
        <taxon>malvids</taxon>
        <taxon>Brassicales</taxon>
        <taxon>Brassicaceae</taxon>
        <taxon>Camelineae</taxon>
        <taxon>Arabidopsis</taxon>
    </lineage>
</organism>